<evidence type="ECO:0000313" key="3">
    <source>
        <dbReference type="EMBL" id="MBB6173099.1"/>
    </source>
</evidence>
<evidence type="ECO:0000259" key="2">
    <source>
        <dbReference type="Pfam" id="PF16170"/>
    </source>
</evidence>
<feature type="region of interest" description="Disordered" evidence="1">
    <location>
        <begin position="76"/>
        <end position="116"/>
    </location>
</feature>
<sequence length="116" mass="11969">MSGMDADEEEYRGPVTLLIGGAEPDTEPVSATVDAHLAGHFDPLTGGYRWVGRLAADPAVSAAFVAGRTQVTVRAADGREGRGRLGEPNVWGGHTVTGTGTPPFAVPEVDPDAEDA</sequence>
<reference evidence="3 4" key="1">
    <citation type="submission" date="2020-08" db="EMBL/GenBank/DDBJ databases">
        <title>Sequencing the genomes of 1000 actinobacteria strains.</title>
        <authorList>
            <person name="Klenk H.-P."/>
        </authorList>
    </citation>
    <scope>NUCLEOTIDE SEQUENCE [LARGE SCALE GENOMIC DNA]</scope>
    <source>
        <strain evidence="3 4">DSM 46659</strain>
    </source>
</reference>
<dbReference type="RefSeq" id="WP_184076302.1">
    <property type="nucleotide sequence ID" value="NZ_JACHDS010000001.1"/>
</dbReference>
<feature type="compositionally biased region" description="Low complexity" evidence="1">
    <location>
        <begin position="92"/>
        <end position="101"/>
    </location>
</feature>
<dbReference type="InterPro" id="IPR032371">
    <property type="entry name" value="DUF4873"/>
</dbReference>
<protein>
    <recommendedName>
        <fullName evidence="2">DUF4873 domain-containing protein</fullName>
    </recommendedName>
</protein>
<dbReference type="Proteomes" id="UP000546642">
    <property type="component" value="Unassembled WGS sequence"/>
</dbReference>
<dbReference type="EMBL" id="JACHDS010000001">
    <property type="protein sequence ID" value="MBB6173099.1"/>
    <property type="molecule type" value="Genomic_DNA"/>
</dbReference>
<evidence type="ECO:0000313" key="4">
    <source>
        <dbReference type="Proteomes" id="UP000546642"/>
    </source>
</evidence>
<dbReference type="Pfam" id="PF16170">
    <property type="entry name" value="DUF4873"/>
    <property type="match status" value="1"/>
</dbReference>
<dbReference type="AlphaFoldDB" id="A0A7W9YJ95"/>
<accession>A0A7W9YJ95</accession>
<organism evidence="3 4">
    <name type="scientific">Nocardiopsis mwathae</name>
    <dbReference type="NCBI Taxonomy" id="1472723"/>
    <lineage>
        <taxon>Bacteria</taxon>
        <taxon>Bacillati</taxon>
        <taxon>Actinomycetota</taxon>
        <taxon>Actinomycetes</taxon>
        <taxon>Streptosporangiales</taxon>
        <taxon>Nocardiopsidaceae</taxon>
        <taxon>Nocardiopsis</taxon>
    </lineage>
</organism>
<gene>
    <name evidence="3" type="ORF">HNR23_003159</name>
</gene>
<keyword evidence="4" id="KW-1185">Reference proteome</keyword>
<name>A0A7W9YJ95_9ACTN</name>
<feature type="domain" description="DUF4873" evidence="2">
    <location>
        <begin position="8"/>
        <end position="106"/>
    </location>
</feature>
<evidence type="ECO:0000256" key="1">
    <source>
        <dbReference type="SAM" id="MobiDB-lite"/>
    </source>
</evidence>
<comment type="caution">
    <text evidence="3">The sequence shown here is derived from an EMBL/GenBank/DDBJ whole genome shotgun (WGS) entry which is preliminary data.</text>
</comment>
<feature type="compositionally biased region" description="Basic and acidic residues" evidence="1">
    <location>
        <begin position="76"/>
        <end position="85"/>
    </location>
</feature>
<proteinExistence type="predicted"/>